<protein>
    <submittedName>
        <fullName evidence="2">Carboxymethylenebutenolidase</fullName>
    </submittedName>
</protein>
<dbReference type="Gene3D" id="3.40.50.1820">
    <property type="entry name" value="alpha/beta hydrolase"/>
    <property type="match status" value="1"/>
</dbReference>
<proteinExistence type="predicted"/>
<dbReference type="PANTHER" id="PTHR46623">
    <property type="entry name" value="CARBOXYMETHYLENEBUTENOLIDASE-RELATED"/>
    <property type="match status" value="1"/>
</dbReference>
<dbReference type="Pfam" id="PF01738">
    <property type="entry name" value="DLH"/>
    <property type="match status" value="1"/>
</dbReference>
<evidence type="ECO:0000313" key="3">
    <source>
        <dbReference type="Proteomes" id="UP000234341"/>
    </source>
</evidence>
<dbReference type="Proteomes" id="UP000234341">
    <property type="component" value="Unassembled WGS sequence"/>
</dbReference>
<organism evidence="2 3">
    <name type="scientific">Cupriavidus pauculus</name>
    <dbReference type="NCBI Taxonomy" id="82633"/>
    <lineage>
        <taxon>Bacteria</taxon>
        <taxon>Pseudomonadati</taxon>
        <taxon>Pseudomonadota</taxon>
        <taxon>Betaproteobacteria</taxon>
        <taxon>Burkholderiales</taxon>
        <taxon>Burkholderiaceae</taxon>
        <taxon>Cupriavidus</taxon>
    </lineage>
</organism>
<dbReference type="OrthoDB" id="62567at2"/>
<feature type="domain" description="Dienelactone hydrolase" evidence="1">
    <location>
        <begin position="16"/>
        <end position="229"/>
    </location>
</feature>
<reference evidence="2 3" key="1">
    <citation type="submission" date="2017-12" db="EMBL/GenBank/DDBJ databases">
        <title>Genome sequence of the active heterotrophic nitrifier-denitrifier, Cupriavidus pauculus UM1.</title>
        <authorList>
            <person name="Putonti C."/>
            <person name="Castignetti D."/>
        </authorList>
    </citation>
    <scope>NUCLEOTIDE SEQUENCE [LARGE SCALE GENOMIC DNA]</scope>
    <source>
        <strain evidence="2 3">UM1</strain>
    </source>
</reference>
<dbReference type="RefSeq" id="WP_101683740.1">
    <property type="nucleotide sequence ID" value="NZ_PJRP01000012.1"/>
</dbReference>
<dbReference type="EMBL" id="PJRP01000012">
    <property type="protein sequence ID" value="PLP98350.1"/>
    <property type="molecule type" value="Genomic_DNA"/>
</dbReference>
<dbReference type="InterPro" id="IPR051049">
    <property type="entry name" value="Dienelactone_hydrolase-like"/>
</dbReference>
<evidence type="ECO:0000313" key="2">
    <source>
        <dbReference type="EMBL" id="PLP98350.1"/>
    </source>
</evidence>
<evidence type="ECO:0000259" key="1">
    <source>
        <dbReference type="Pfam" id="PF01738"/>
    </source>
</evidence>
<dbReference type="SUPFAM" id="SSF53474">
    <property type="entry name" value="alpha/beta-Hydrolases"/>
    <property type="match status" value="1"/>
</dbReference>
<dbReference type="PANTHER" id="PTHR46623:SF6">
    <property type="entry name" value="ALPHA_BETA-HYDROLASES SUPERFAMILY PROTEIN"/>
    <property type="match status" value="1"/>
</dbReference>
<dbReference type="InterPro" id="IPR002925">
    <property type="entry name" value="Dienelactn_hydro"/>
</dbReference>
<accession>A0A2N5C832</accession>
<name>A0A2N5C832_9BURK</name>
<dbReference type="GO" id="GO:0016787">
    <property type="term" value="F:hydrolase activity"/>
    <property type="evidence" value="ECO:0007669"/>
    <property type="project" value="InterPro"/>
</dbReference>
<sequence>MAQQQRITITVPDGSFAAYLATPDAGNANGAAIVVLQEIFGINADLRETCDNFARDGFVAICPDLFWRQEPNVELTDKTEAEWKKAFALYNGFDVDKGMADVGATIQAARQQPGVKAVGTVGYCLGGLLALLSATRTDADASVSYYGVGMDKYLGEASKIAKPLLMHIAEADEFVPPESRAKIVETLKDNRHVEIHTYPGCQHAFARNQGVHYVDAAAKAANARTLKHFLSMK</sequence>
<dbReference type="AlphaFoldDB" id="A0A2N5C832"/>
<comment type="caution">
    <text evidence="2">The sequence shown here is derived from an EMBL/GenBank/DDBJ whole genome shotgun (WGS) entry which is preliminary data.</text>
</comment>
<dbReference type="InterPro" id="IPR029058">
    <property type="entry name" value="AB_hydrolase_fold"/>
</dbReference>
<gene>
    <name evidence="2" type="ORF">CYJ10_22915</name>
</gene>